<dbReference type="PROSITE" id="PS51186">
    <property type="entry name" value="GNAT"/>
    <property type="match status" value="1"/>
</dbReference>
<dbReference type="AlphaFoldDB" id="A0A0P8DBL6"/>
<dbReference type="STRING" id="1666911.HLUCCA11_18265"/>
<gene>
    <name evidence="2" type="primary">yafP</name>
    <name evidence="2" type="ORF">HLUCCA11_18265</name>
</gene>
<protein>
    <submittedName>
        <fullName evidence="2">Putative aetyltransferase YafP</fullName>
    </submittedName>
</protein>
<reference evidence="2 3" key="1">
    <citation type="submission" date="2015-09" db="EMBL/GenBank/DDBJ databases">
        <title>Identification and resolution of microdiversity through metagenomic sequencing of parallel consortia.</title>
        <authorList>
            <person name="Nelson W.C."/>
            <person name="Romine M.F."/>
            <person name="Lindemann S.R."/>
        </authorList>
    </citation>
    <scope>NUCLEOTIDE SEQUENCE [LARGE SCALE GENOMIC DNA]</scope>
    <source>
        <strain evidence="2">Ana</strain>
    </source>
</reference>
<name>A0A0P8DBL6_9CYAN</name>
<feature type="domain" description="N-acetyltransferase" evidence="1">
    <location>
        <begin position="1"/>
        <end position="154"/>
    </location>
</feature>
<dbReference type="EMBL" id="LJZR01000031">
    <property type="protein sequence ID" value="KPQ33471.1"/>
    <property type="molecule type" value="Genomic_DNA"/>
</dbReference>
<keyword evidence="2" id="KW-0808">Transferase</keyword>
<organism evidence="2 3">
    <name type="scientific">Phormidesmis priestleyi Ana</name>
    <dbReference type="NCBI Taxonomy" id="1666911"/>
    <lineage>
        <taxon>Bacteria</taxon>
        <taxon>Bacillati</taxon>
        <taxon>Cyanobacteriota</taxon>
        <taxon>Cyanophyceae</taxon>
        <taxon>Leptolyngbyales</taxon>
        <taxon>Leptolyngbyaceae</taxon>
        <taxon>Phormidesmis</taxon>
    </lineage>
</organism>
<dbReference type="Proteomes" id="UP000050465">
    <property type="component" value="Unassembled WGS sequence"/>
</dbReference>
<comment type="caution">
    <text evidence="2">The sequence shown here is derived from an EMBL/GenBank/DDBJ whole genome shotgun (WGS) entry which is preliminary data.</text>
</comment>
<evidence type="ECO:0000313" key="3">
    <source>
        <dbReference type="Proteomes" id="UP000050465"/>
    </source>
</evidence>
<dbReference type="CDD" id="cd04301">
    <property type="entry name" value="NAT_SF"/>
    <property type="match status" value="1"/>
</dbReference>
<dbReference type="PATRIC" id="fig|1666911.3.peg.1868"/>
<dbReference type="GO" id="GO:0016747">
    <property type="term" value="F:acyltransferase activity, transferring groups other than amino-acyl groups"/>
    <property type="evidence" value="ECO:0007669"/>
    <property type="project" value="InterPro"/>
</dbReference>
<evidence type="ECO:0000313" key="2">
    <source>
        <dbReference type="EMBL" id="KPQ33471.1"/>
    </source>
</evidence>
<dbReference type="Gene3D" id="3.40.630.30">
    <property type="match status" value="1"/>
</dbReference>
<dbReference type="SUPFAM" id="SSF55729">
    <property type="entry name" value="Acyl-CoA N-acyltransferases (Nat)"/>
    <property type="match status" value="1"/>
</dbReference>
<dbReference type="Pfam" id="PF13673">
    <property type="entry name" value="Acetyltransf_10"/>
    <property type="match status" value="1"/>
</dbReference>
<dbReference type="PANTHER" id="PTHR43451">
    <property type="entry name" value="ACETYLTRANSFERASE (GNAT) FAMILY PROTEIN"/>
    <property type="match status" value="1"/>
</dbReference>
<dbReference type="InterPro" id="IPR000182">
    <property type="entry name" value="GNAT_dom"/>
</dbReference>
<dbReference type="PANTHER" id="PTHR43451:SF1">
    <property type="entry name" value="ACETYLTRANSFERASE"/>
    <property type="match status" value="1"/>
</dbReference>
<accession>A0A0P8DBL6</accession>
<proteinExistence type="predicted"/>
<sequence>MKIRRFQPGEEPALYEVFYSAIHLIAKNDYSQEQLNAWAPSDLDLELWVKRINDINPFVAEIDGKPVGYADVQQNGYIDHFFVSGNHPRKGVGKALMKAIHSESERLGITELTSNVSKTAQPFFQRFGFVIVEQRKPVVRGVELQNALMRKDCKFHNHSD</sequence>
<evidence type="ECO:0000259" key="1">
    <source>
        <dbReference type="PROSITE" id="PS51186"/>
    </source>
</evidence>
<dbReference type="InterPro" id="IPR016181">
    <property type="entry name" value="Acyl_CoA_acyltransferase"/>
</dbReference>
<dbReference type="InterPro" id="IPR052564">
    <property type="entry name" value="N-acetyltrans/Recomb-assoc"/>
</dbReference>